<dbReference type="Pfam" id="PF04715">
    <property type="entry name" value="Anth_synt_I_N"/>
    <property type="match status" value="1"/>
</dbReference>
<evidence type="ECO:0000259" key="10">
    <source>
        <dbReference type="Pfam" id="PF00117"/>
    </source>
</evidence>
<dbReference type="Pfam" id="PF00117">
    <property type="entry name" value="GATase"/>
    <property type="match status" value="1"/>
</dbReference>
<evidence type="ECO:0000256" key="2">
    <source>
        <dbReference type="ARBA" id="ARBA00005009"/>
    </source>
</evidence>
<evidence type="ECO:0000256" key="1">
    <source>
        <dbReference type="ARBA" id="ARBA00001000"/>
    </source>
</evidence>
<protein>
    <recommendedName>
        <fullName evidence="4">aminodeoxychorismate synthase</fullName>
        <ecNumber evidence="4">2.6.1.85</ecNumber>
    </recommendedName>
    <alternativeName>
        <fullName evidence="8">Para-aminobenzoate synthase</fullName>
    </alternativeName>
    <alternativeName>
        <fullName evidence="9">p-aminobenzoic acid synthase</fullName>
    </alternativeName>
</protein>
<organism evidence="13 14">
    <name type="scientific">Saccharata proteae CBS 121410</name>
    <dbReference type="NCBI Taxonomy" id="1314787"/>
    <lineage>
        <taxon>Eukaryota</taxon>
        <taxon>Fungi</taxon>
        <taxon>Dikarya</taxon>
        <taxon>Ascomycota</taxon>
        <taxon>Pezizomycotina</taxon>
        <taxon>Dothideomycetes</taxon>
        <taxon>Dothideomycetes incertae sedis</taxon>
        <taxon>Botryosphaeriales</taxon>
        <taxon>Saccharataceae</taxon>
        <taxon>Saccharata</taxon>
    </lineage>
</organism>
<dbReference type="Pfam" id="PF00425">
    <property type="entry name" value="Chorismate_bind"/>
    <property type="match status" value="1"/>
</dbReference>
<evidence type="ECO:0000256" key="4">
    <source>
        <dbReference type="ARBA" id="ARBA00013139"/>
    </source>
</evidence>
<comment type="pathway">
    <text evidence="2">Cofactor biosynthesis; tetrahydrofolate biosynthesis; 4-aminobenzoate from chorismate: step 1/2.</text>
</comment>
<gene>
    <name evidence="13" type="ORF">K490DRAFT_76239</name>
</gene>
<dbReference type="CDD" id="cd01743">
    <property type="entry name" value="GATase1_Anthranilate_Synthase"/>
    <property type="match status" value="1"/>
</dbReference>
<dbReference type="SUPFAM" id="SSF56322">
    <property type="entry name" value="ADC synthase"/>
    <property type="match status" value="1"/>
</dbReference>
<evidence type="ECO:0000259" key="12">
    <source>
        <dbReference type="Pfam" id="PF04715"/>
    </source>
</evidence>
<dbReference type="Gene3D" id="3.60.120.10">
    <property type="entry name" value="Anthranilate synthase"/>
    <property type="match status" value="1"/>
</dbReference>
<dbReference type="PRINTS" id="PR00097">
    <property type="entry name" value="ANTSNTHASEII"/>
</dbReference>
<evidence type="ECO:0000256" key="5">
    <source>
        <dbReference type="ARBA" id="ARBA00022679"/>
    </source>
</evidence>
<keyword evidence="7" id="KW-0315">Glutamine amidotransferase</keyword>
<feature type="domain" description="Glutamine amidotransferase" evidence="10">
    <location>
        <begin position="24"/>
        <end position="224"/>
    </location>
</feature>
<proteinExistence type="inferred from homology"/>
<keyword evidence="6" id="KW-0289">Folate biosynthesis</keyword>
<dbReference type="GO" id="GO:0046656">
    <property type="term" value="P:folic acid biosynthetic process"/>
    <property type="evidence" value="ECO:0007669"/>
    <property type="project" value="UniProtKB-KW"/>
</dbReference>
<feature type="domain" description="Anthranilate synthase component I N-terminal" evidence="12">
    <location>
        <begin position="267"/>
        <end position="406"/>
    </location>
</feature>
<evidence type="ECO:0000256" key="6">
    <source>
        <dbReference type="ARBA" id="ARBA00022909"/>
    </source>
</evidence>
<dbReference type="InterPro" id="IPR019999">
    <property type="entry name" value="Anth_synth_I-like"/>
</dbReference>
<dbReference type="GO" id="GO:0005737">
    <property type="term" value="C:cytoplasm"/>
    <property type="evidence" value="ECO:0007669"/>
    <property type="project" value="TreeGrafter"/>
</dbReference>
<dbReference type="InterPro" id="IPR015890">
    <property type="entry name" value="Chorismate_C"/>
</dbReference>
<dbReference type="EC" id="2.6.1.85" evidence="4"/>
<dbReference type="EMBL" id="ML978753">
    <property type="protein sequence ID" value="KAF2083882.1"/>
    <property type="molecule type" value="Genomic_DNA"/>
</dbReference>
<comment type="similarity">
    <text evidence="3">In the C-terminal section; belongs to the anthranilate synthase component I family.</text>
</comment>
<dbReference type="InterPro" id="IPR006221">
    <property type="entry name" value="TrpG/PapA_dom"/>
</dbReference>
<dbReference type="PANTHER" id="PTHR11236:SF18">
    <property type="entry name" value="AMINODEOXYCHORISMATE SYNTHASE"/>
    <property type="match status" value="1"/>
</dbReference>
<dbReference type="GO" id="GO:0000162">
    <property type="term" value="P:L-tryptophan biosynthetic process"/>
    <property type="evidence" value="ECO:0007669"/>
    <property type="project" value="TreeGrafter"/>
</dbReference>
<evidence type="ECO:0000256" key="8">
    <source>
        <dbReference type="ARBA" id="ARBA00031329"/>
    </source>
</evidence>
<evidence type="ECO:0000313" key="13">
    <source>
        <dbReference type="EMBL" id="KAF2083882.1"/>
    </source>
</evidence>
<dbReference type="Gene3D" id="3.40.50.880">
    <property type="match status" value="1"/>
</dbReference>
<dbReference type="InterPro" id="IPR006805">
    <property type="entry name" value="Anth_synth_I_N"/>
</dbReference>
<sequence length="764" mass="83965">MHSEDPLVPERQTTGNVTVPRILFIDAYDSFSNNIIALLQDHLNASVTSIHIDDPAYQTDDHFHRLLDCFDAVVAGPGPGTVTNSQDVGLIARLWTVPERHRLPVLGICLGFQSLALAFGAREEKLREPRHGIITRVLHQAESVFGGLGAVHATQYHSLTVRLQSSPEMPAPYWSPTPECPDLVPLAWDCDCQSNGPVLMAVKHASRPFWGVQYHPESICTSSEGAAIIGNWWAETCAWNARAKRAFDMQDIDVKEMCELLNLPQNDTVVLESGVNKSGNPVRAETGSHSIIGCPPDTGHNRRLEYHLSDQTMDIWEGDRFQWSGTSVHSDIWSFLQGFTESCRCTDGPAEMPFWGGLVGYVSYEAGLATIDVATANPDPSKDQPDICFTFIMRSVVIDHARRRVCVQSIMEDDGAWVTKTSTLLQQNASIISAAAKQHLIPPVPPSLDIPSALPTIDTAPSYESKVRSCQSSIRAGDSYEMCLTYQNHLRLPITTSSPSTPWLLYTRLRRLNPAPFGAFMRLGHPDRAVNIVSSSPERFLSWTRAGRCQYRPIKGTVKKAAGVTRTMAETILNSSKERAENLMIVDLVRHDLHAVVGTGNVRVTKLMGVEEYETVWQLVSVIEGDLTGRSVDDTDMVPPSGIPLLRSSLPPGSMTGAPKKRSCELLQSVERHVPRGVYSGVLGYLDVGGGGDFAVVIRTAFKWDGDVEEVEVEGGGGETTTTRRYETWRVGAGGAVTGLSEPKAEYEEMRAKLESTMRVFGES</sequence>
<comment type="catalytic activity">
    <reaction evidence="1">
        <text>chorismate + L-glutamine = 4-amino-4-deoxychorismate + L-glutamate</text>
        <dbReference type="Rhea" id="RHEA:11672"/>
        <dbReference type="ChEBI" id="CHEBI:29748"/>
        <dbReference type="ChEBI" id="CHEBI:29985"/>
        <dbReference type="ChEBI" id="CHEBI:58359"/>
        <dbReference type="ChEBI" id="CHEBI:58406"/>
        <dbReference type="EC" id="2.6.1.85"/>
    </reaction>
</comment>
<accession>A0A9P4LTK5</accession>
<keyword evidence="14" id="KW-1185">Reference proteome</keyword>
<comment type="caution">
    <text evidence="13">The sequence shown here is derived from an EMBL/GenBank/DDBJ whole genome shotgun (WGS) entry which is preliminary data.</text>
</comment>
<dbReference type="InterPro" id="IPR017926">
    <property type="entry name" value="GATASE"/>
</dbReference>
<dbReference type="PRINTS" id="PR00096">
    <property type="entry name" value="GATASE"/>
</dbReference>
<feature type="domain" description="Chorismate-utilising enzyme C-terminal" evidence="11">
    <location>
        <begin position="462"/>
        <end position="753"/>
    </location>
</feature>
<dbReference type="GO" id="GO:0008153">
    <property type="term" value="P:4-aminobenzoate biosynthetic process"/>
    <property type="evidence" value="ECO:0007669"/>
    <property type="project" value="TreeGrafter"/>
</dbReference>
<reference evidence="13" key="1">
    <citation type="journal article" date="2020" name="Stud. Mycol.">
        <title>101 Dothideomycetes genomes: a test case for predicting lifestyles and emergence of pathogens.</title>
        <authorList>
            <person name="Haridas S."/>
            <person name="Albert R."/>
            <person name="Binder M."/>
            <person name="Bloem J."/>
            <person name="Labutti K."/>
            <person name="Salamov A."/>
            <person name="Andreopoulos B."/>
            <person name="Baker S."/>
            <person name="Barry K."/>
            <person name="Bills G."/>
            <person name="Bluhm B."/>
            <person name="Cannon C."/>
            <person name="Castanera R."/>
            <person name="Culley D."/>
            <person name="Daum C."/>
            <person name="Ezra D."/>
            <person name="Gonzalez J."/>
            <person name="Henrissat B."/>
            <person name="Kuo A."/>
            <person name="Liang C."/>
            <person name="Lipzen A."/>
            <person name="Lutzoni F."/>
            <person name="Magnuson J."/>
            <person name="Mondo S."/>
            <person name="Nolan M."/>
            <person name="Ohm R."/>
            <person name="Pangilinan J."/>
            <person name="Park H.-J."/>
            <person name="Ramirez L."/>
            <person name="Alfaro M."/>
            <person name="Sun H."/>
            <person name="Tritt A."/>
            <person name="Yoshinaga Y."/>
            <person name="Zwiers L.-H."/>
            <person name="Turgeon B."/>
            <person name="Goodwin S."/>
            <person name="Spatafora J."/>
            <person name="Crous P."/>
            <person name="Grigoriev I."/>
        </authorList>
    </citation>
    <scope>NUCLEOTIDE SEQUENCE</scope>
    <source>
        <strain evidence="13">CBS 121410</strain>
    </source>
</reference>
<dbReference type="PROSITE" id="PS51273">
    <property type="entry name" value="GATASE_TYPE_1"/>
    <property type="match status" value="1"/>
</dbReference>
<evidence type="ECO:0000256" key="9">
    <source>
        <dbReference type="ARBA" id="ARBA00031904"/>
    </source>
</evidence>
<evidence type="ECO:0000256" key="3">
    <source>
        <dbReference type="ARBA" id="ARBA00005970"/>
    </source>
</evidence>
<evidence type="ECO:0000259" key="11">
    <source>
        <dbReference type="Pfam" id="PF00425"/>
    </source>
</evidence>
<dbReference type="SUPFAM" id="SSF52317">
    <property type="entry name" value="Class I glutamine amidotransferase-like"/>
    <property type="match status" value="1"/>
</dbReference>
<dbReference type="AlphaFoldDB" id="A0A9P4LTK5"/>
<dbReference type="Proteomes" id="UP000799776">
    <property type="component" value="Unassembled WGS sequence"/>
</dbReference>
<dbReference type="InterPro" id="IPR029062">
    <property type="entry name" value="Class_I_gatase-like"/>
</dbReference>
<dbReference type="PANTHER" id="PTHR11236">
    <property type="entry name" value="AMINOBENZOATE/ANTHRANILATE SYNTHASE"/>
    <property type="match status" value="1"/>
</dbReference>
<name>A0A9P4LTK5_9PEZI</name>
<dbReference type="OrthoDB" id="64220at2759"/>
<evidence type="ECO:0000256" key="7">
    <source>
        <dbReference type="ARBA" id="ARBA00022962"/>
    </source>
</evidence>
<dbReference type="InterPro" id="IPR005801">
    <property type="entry name" value="ADC_synthase"/>
</dbReference>
<dbReference type="GO" id="GO:0046820">
    <property type="term" value="F:4-amino-4-deoxychorismate synthase activity"/>
    <property type="evidence" value="ECO:0007669"/>
    <property type="project" value="UniProtKB-EC"/>
</dbReference>
<evidence type="ECO:0000313" key="14">
    <source>
        <dbReference type="Proteomes" id="UP000799776"/>
    </source>
</evidence>
<keyword evidence="5" id="KW-0808">Transferase</keyword>